<keyword evidence="2" id="KW-0677">Repeat</keyword>
<dbReference type="Gene3D" id="2.130.10.10">
    <property type="entry name" value="YVTN repeat-like/Quinoprotein amine dehydrogenase"/>
    <property type="match status" value="1"/>
</dbReference>
<dbReference type="GO" id="GO:0032797">
    <property type="term" value="C:SMN complex"/>
    <property type="evidence" value="ECO:0007669"/>
    <property type="project" value="TreeGrafter"/>
</dbReference>
<dbReference type="SMART" id="SM00320">
    <property type="entry name" value="WD40"/>
    <property type="match status" value="2"/>
</dbReference>
<evidence type="ECO:0000256" key="5">
    <source>
        <dbReference type="PROSITE-ProRule" id="PRU00221"/>
    </source>
</evidence>
<evidence type="ECO:0000313" key="7">
    <source>
        <dbReference type="EnsemblFungi" id="PTTG_29374-t43_1-p1"/>
    </source>
</evidence>
<reference evidence="6" key="2">
    <citation type="submission" date="2016-05" db="EMBL/GenBank/DDBJ databases">
        <title>Comparative analysis highlights variable genome content of wheat rusts and divergence of the mating loci.</title>
        <authorList>
            <person name="Cuomo C.A."/>
            <person name="Bakkeren G."/>
            <person name="Szabo L."/>
            <person name="Khalil H."/>
            <person name="Joly D."/>
            <person name="Goldberg J."/>
            <person name="Young S."/>
            <person name="Zeng Q."/>
            <person name="Fellers J."/>
        </authorList>
    </citation>
    <scope>NUCLEOTIDE SEQUENCE [LARGE SCALE GENOMIC DNA]</scope>
    <source>
        <strain evidence="6">1-1 BBBD Race 1</strain>
    </source>
</reference>
<dbReference type="AlphaFoldDB" id="A0A180G4Q2"/>
<reference evidence="7" key="4">
    <citation type="submission" date="2025-05" db="UniProtKB">
        <authorList>
            <consortium name="EnsemblFungi"/>
        </authorList>
    </citation>
    <scope>IDENTIFICATION</scope>
    <source>
        <strain evidence="7">isolate 1-1 / race 1 (BBBD)</strain>
    </source>
</reference>
<dbReference type="InterPro" id="IPR001680">
    <property type="entry name" value="WD40_rpt"/>
</dbReference>
<evidence type="ECO:0000256" key="2">
    <source>
        <dbReference type="ARBA" id="ARBA00022737"/>
    </source>
</evidence>
<evidence type="ECO:0000256" key="4">
    <source>
        <dbReference type="ARBA" id="ARBA00040390"/>
    </source>
</evidence>
<protein>
    <recommendedName>
        <fullName evidence="4">Serine-threonine kinase receptor-associated protein</fullName>
    </recommendedName>
</protein>
<feature type="repeat" description="WD" evidence="5">
    <location>
        <begin position="170"/>
        <end position="202"/>
    </location>
</feature>
<sequence>MVNLCYETGWVIGLELFWAIRMPFGLLNQIMMPVWQSRVQLTFLHGTRGDDQECDLGRATSIDHQCGRRSADTLVGCTAGWGVVSELEFPDGLLSVERRFGSDWLSVGSGKKAMFLETDTREIIFQRVLTYPISSCSLAPRTRDRLVTGSSNDGWVRVHDTISGEMKEENKGHQGPVHSIAFSPDGELYASGSEDGTIRLWQTTPKNCGLWRYDA</sequence>
<dbReference type="STRING" id="630390.A0A180G4Q2"/>
<dbReference type="PANTHER" id="PTHR19877">
    <property type="entry name" value="EUKARYOTIC TRANSLATION INITIATION FACTOR 3 SUBUNIT I"/>
    <property type="match status" value="1"/>
</dbReference>
<keyword evidence="8" id="KW-1185">Reference proteome</keyword>
<gene>
    <name evidence="6" type="ORF">PTTG_29374</name>
</gene>
<proteinExistence type="inferred from homology"/>
<accession>A0A180G4Q2</accession>
<dbReference type="GO" id="GO:0000387">
    <property type="term" value="P:spliceosomal snRNP assembly"/>
    <property type="evidence" value="ECO:0007669"/>
    <property type="project" value="TreeGrafter"/>
</dbReference>
<dbReference type="OrthoDB" id="408728at2759"/>
<keyword evidence="1 5" id="KW-0853">WD repeat</keyword>
<dbReference type="PROSITE" id="PS50294">
    <property type="entry name" value="WD_REPEATS_REGION"/>
    <property type="match status" value="1"/>
</dbReference>
<evidence type="ECO:0000313" key="6">
    <source>
        <dbReference type="EMBL" id="OAV87588.1"/>
    </source>
</evidence>
<dbReference type="SUPFAM" id="SSF50998">
    <property type="entry name" value="Quinoprotein alcohol dehydrogenase-like"/>
    <property type="match status" value="1"/>
</dbReference>
<evidence type="ECO:0000256" key="1">
    <source>
        <dbReference type="ARBA" id="ARBA00022574"/>
    </source>
</evidence>
<dbReference type="EMBL" id="ADAS02000345">
    <property type="protein sequence ID" value="OAV87588.1"/>
    <property type="molecule type" value="Genomic_DNA"/>
</dbReference>
<reference evidence="6" key="1">
    <citation type="submission" date="2009-11" db="EMBL/GenBank/DDBJ databases">
        <authorList>
            <consortium name="The Broad Institute Genome Sequencing Platform"/>
            <person name="Ward D."/>
            <person name="Feldgarden M."/>
            <person name="Earl A."/>
            <person name="Young S.K."/>
            <person name="Zeng Q."/>
            <person name="Koehrsen M."/>
            <person name="Alvarado L."/>
            <person name="Berlin A."/>
            <person name="Bochicchio J."/>
            <person name="Borenstein D."/>
            <person name="Chapman S.B."/>
            <person name="Chen Z."/>
            <person name="Engels R."/>
            <person name="Freedman E."/>
            <person name="Gellesch M."/>
            <person name="Goldberg J."/>
            <person name="Griggs A."/>
            <person name="Gujja S."/>
            <person name="Heilman E."/>
            <person name="Heiman D."/>
            <person name="Hepburn T."/>
            <person name="Howarth C."/>
            <person name="Jen D."/>
            <person name="Larson L."/>
            <person name="Lewis B."/>
            <person name="Mehta T."/>
            <person name="Park D."/>
            <person name="Pearson M."/>
            <person name="Roberts A."/>
            <person name="Saif S."/>
            <person name="Shea T."/>
            <person name="Shenoy N."/>
            <person name="Sisk P."/>
            <person name="Stolte C."/>
            <person name="Sykes S."/>
            <person name="Thomson T."/>
            <person name="Walk T."/>
            <person name="White J."/>
            <person name="Yandava C."/>
            <person name="Izard J."/>
            <person name="Baranova O.V."/>
            <person name="Blanton J.M."/>
            <person name="Tanner A.C."/>
            <person name="Dewhirst F.E."/>
            <person name="Haas B."/>
            <person name="Nusbaum C."/>
            <person name="Birren B."/>
        </authorList>
    </citation>
    <scope>NUCLEOTIDE SEQUENCE [LARGE SCALE GENOMIC DNA]</scope>
    <source>
        <strain evidence="6">1-1 BBBD Race 1</strain>
    </source>
</reference>
<comment type="similarity">
    <text evidence="3">Belongs to the WD repeat STRAP family.</text>
</comment>
<dbReference type="PANTHER" id="PTHR19877:SF13">
    <property type="entry name" value="SERINE-THREONINE KINASE RECEPTOR-ASSOCIATED PROTEIN"/>
    <property type="match status" value="1"/>
</dbReference>
<dbReference type="EnsemblFungi" id="PTTG_29374-t43_1">
    <property type="protein sequence ID" value="PTTG_29374-t43_1-p1"/>
    <property type="gene ID" value="PTTG_29374"/>
</dbReference>
<dbReference type="Pfam" id="PF00400">
    <property type="entry name" value="WD40"/>
    <property type="match status" value="1"/>
</dbReference>
<dbReference type="InterPro" id="IPR015943">
    <property type="entry name" value="WD40/YVTN_repeat-like_dom_sf"/>
</dbReference>
<dbReference type="PROSITE" id="PS50082">
    <property type="entry name" value="WD_REPEATS_2"/>
    <property type="match status" value="1"/>
</dbReference>
<dbReference type="InterPro" id="IPR011047">
    <property type="entry name" value="Quinoprotein_ADH-like_sf"/>
</dbReference>
<name>A0A180G4Q2_PUCT1</name>
<evidence type="ECO:0000313" key="8">
    <source>
        <dbReference type="Proteomes" id="UP000005240"/>
    </source>
</evidence>
<dbReference type="GO" id="GO:0003723">
    <property type="term" value="F:RNA binding"/>
    <property type="evidence" value="ECO:0007669"/>
    <property type="project" value="TreeGrafter"/>
</dbReference>
<dbReference type="VEuPathDB" id="FungiDB:PTTG_29374"/>
<reference evidence="7 8" key="3">
    <citation type="journal article" date="2017" name="G3 (Bethesda)">
        <title>Comparative analysis highlights variable genome content of wheat rusts and divergence of the mating loci.</title>
        <authorList>
            <person name="Cuomo C.A."/>
            <person name="Bakkeren G."/>
            <person name="Khalil H.B."/>
            <person name="Panwar V."/>
            <person name="Joly D."/>
            <person name="Linning R."/>
            <person name="Sakthikumar S."/>
            <person name="Song X."/>
            <person name="Adiconis X."/>
            <person name="Fan L."/>
            <person name="Goldberg J.M."/>
            <person name="Levin J.Z."/>
            <person name="Young S."/>
            <person name="Zeng Q."/>
            <person name="Anikster Y."/>
            <person name="Bruce M."/>
            <person name="Wang M."/>
            <person name="Yin C."/>
            <person name="McCallum B."/>
            <person name="Szabo L.J."/>
            <person name="Hulbert S."/>
            <person name="Chen X."/>
            <person name="Fellers J.P."/>
        </authorList>
    </citation>
    <scope>NUCLEOTIDE SEQUENCE</scope>
    <source>
        <strain evidence="7">isolate 1-1 / race 1 (BBBD)</strain>
        <strain evidence="8">Isolate 1-1 / race 1 (BBBD)</strain>
    </source>
</reference>
<evidence type="ECO:0000256" key="3">
    <source>
        <dbReference type="ARBA" id="ARBA00038394"/>
    </source>
</evidence>
<organism evidence="6">
    <name type="scientific">Puccinia triticina (isolate 1-1 / race 1 (BBBD))</name>
    <name type="common">Brown leaf rust fungus</name>
    <dbReference type="NCBI Taxonomy" id="630390"/>
    <lineage>
        <taxon>Eukaryota</taxon>
        <taxon>Fungi</taxon>
        <taxon>Dikarya</taxon>
        <taxon>Basidiomycota</taxon>
        <taxon>Pucciniomycotina</taxon>
        <taxon>Pucciniomycetes</taxon>
        <taxon>Pucciniales</taxon>
        <taxon>Pucciniaceae</taxon>
        <taxon>Puccinia</taxon>
    </lineage>
</organism>
<dbReference type="Proteomes" id="UP000005240">
    <property type="component" value="Unassembled WGS sequence"/>
</dbReference>